<evidence type="ECO:0000313" key="3">
    <source>
        <dbReference type="EMBL" id="RYQ47341.1"/>
    </source>
</evidence>
<comment type="caution">
    <text evidence="2">The sequence shown here is derived from an EMBL/GenBank/DDBJ whole genome shotgun (WGS) entry which is preliminary data.</text>
</comment>
<dbReference type="EMBL" id="RYVC01000007">
    <property type="protein sequence ID" value="RYQ47341.1"/>
    <property type="molecule type" value="Genomic_DNA"/>
</dbReference>
<reference evidence="2 4" key="1">
    <citation type="submission" date="2017-10" db="EMBL/GenBank/DDBJ databases">
        <title>Bifidobacterium genomics.</title>
        <authorList>
            <person name="Lugli G.A."/>
            <person name="Milani C."/>
            <person name="Mancabelli L."/>
        </authorList>
    </citation>
    <scope>NUCLEOTIDE SEQUENCE [LARGE SCALE GENOMIC DNA]</scope>
    <source>
        <strain evidence="2 4">1744B</strain>
    </source>
</reference>
<feature type="transmembrane region" description="Helical" evidence="1">
    <location>
        <begin position="166"/>
        <end position="187"/>
    </location>
</feature>
<evidence type="ECO:0000313" key="5">
    <source>
        <dbReference type="Proteomes" id="UP000292933"/>
    </source>
</evidence>
<organism evidence="2 4">
    <name type="scientific">Bifidobacterium pseudolongum subsp. globosum</name>
    <dbReference type="NCBI Taxonomy" id="1690"/>
    <lineage>
        <taxon>Bacteria</taxon>
        <taxon>Bacillati</taxon>
        <taxon>Actinomycetota</taxon>
        <taxon>Actinomycetes</taxon>
        <taxon>Bifidobacteriales</taxon>
        <taxon>Bifidobacteriaceae</taxon>
        <taxon>Bifidobacterium</taxon>
    </lineage>
</organism>
<dbReference type="AlphaFoldDB" id="A0A2N3QXQ4"/>
<feature type="transmembrane region" description="Helical" evidence="1">
    <location>
        <begin position="126"/>
        <end position="146"/>
    </location>
</feature>
<evidence type="ECO:0000313" key="2">
    <source>
        <dbReference type="EMBL" id="PKU97731.1"/>
    </source>
</evidence>
<feature type="transmembrane region" description="Helical" evidence="1">
    <location>
        <begin position="35"/>
        <end position="55"/>
    </location>
</feature>
<keyword evidence="1" id="KW-0812">Transmembrane</keyword>
<evidence type="ECO:0000256" key="1">
    <source>
        <dbReference type="SAM" id="Phobius"/>
    </source>
</evidence>
<feature type="transmembrane region" description="Helical" evidence="1">
    <location>
        <begin position="94"/>
        <end position="114"/>
    </location>
</feature>
<protein>
    <submittedName>
        <fullName evidence="2">Uncharacterized protein</fullName>
    </submittedName>
</protein>
<dbReference type="EMBL" id="PCHB01000006">
    <property type="protein sequence ID" value="PKU97731.1"/>
    <property type="molecule type" value="Genomic_DNA"/>
</dbReference>
<evidence type="ECO:0000313" key="4">
    <source>
        <dbReference type="Proteomes" id="UP000233783"/>
    </source>
</evidence>
<reference evidence="3 5" key="2">
    <citation type="submission" date="2018-12" db="EMBL/GenBank/DDBJ databases">
        <title>Unveiling genomic diversity among members of the Bifidobacterium pseudolongum species, a widely distributed gut commensal of the animal kingdom.</title>
        <authorList>
            <person name="Lugli G.A."/>
            <person name="Duranti S."/>
            <person name="Albert K."/>
            <person name="Mancabelli L."/>
            <person name="Napoli S."/>
            <person name="Viappiani A."/>
            <person name="Anzalone R."/>
            <person name="Longhi G."/>
            <person name="Milani C."/>
            <person name="Turroni F."/>
            <person name="Alessandri G."/>
            <person name="Sela D.A."/>
            <person name="Van Sinderen D."/>
            <person name="Ventura M."/>
        </authorList>
    </citation>
    <scope>NUCLEOTIDE SEQUENCE [LARGE SCALE GENOMIC DNA]</scope>
    <source>
        <strain evidence="3 5">1780B</strain>
    </source>
</reference>
<accession>A0A2N3QXQ4</accession>
<gene>
    <name evidence="2" type="ORF">CQR56_0484</name>
    <name evidence="3" type="ORF">PG1780B_1060</name>
</gene>
<name>A0A2N3QXQ4_9BIFI</name>
<keyword evidence="1" id="KW-0472">Membrane</keyword>
<feature type="transmembrane region" description="Helical" evidence="1">
    <location>
        <begin position="61"/>
        <end position="82"/>
    </location>
</feature>
<feature type="transmembrane region" description="Helical" evidence="1">
    <location>
        <begin position="6"/>
        <end position="23"/>
    </location>
</feature>
<dbReference type="Proteomes" id="UP000233783">
    <property type="component" value="Unassembled WGS sequence"/>
</dbReference>
<proteinExistence type="predicted"/>
<dbReference type="Proteomes" id="UP000292933">
    <property type="component" value="Unassembled WGS sequence"/>
</dbReference>
<keyword evidence="1" id="KW-1133">Transmembrane helix</keyword>
<feature type="transmembrane region" description="Helical" evidence="1">
    <location>
        <begin position="193"/>
        <end position="217"/>
    </location>
</feature>
<sequence>MISVVSQWLPPFLLYCLVLFTRIHEIIRMLPCHTVGVRIALLLATPAAVVSPTLHCVPMSVWTLAIWAALNCCIYVGLPLWYSRGPWRQRLYMVIHLALIFLISYLLVLALNHVRGKLGYASLPPLMNQACGTVIEIGLIIVLCHATDRYALRIIPRAGNRSFDPFLFFSVLQSFMIGLAVLVISMRGITDPVFIACTFVCACACLLTDLVLGSIIWREHDMRAKQHEADAKQIILDSYVESTANLMQRAETMAKRRHDARNQLAVIQLLAQRGQTEQALRHVHQLREECTREMRQ</sequence>